<dbReference type="InterPro" id="IPR002466">
    <property type="entry name" value="A_deamin"/>
</dbReference>
<dbReference type="Pfam" id="PF02137">
    <property type="entry name" value="A_deamin"/>
    <property type="match status" value="1"/>
</dbReference>
<reference evidence="3" key="1">
    <citation type="journal article" date="2012" name="PLoS Genet.">
        <title>Comparative analysis of the genomes of two field isolates of the rice blast fungus Magnaporthe oryzae.</title>
        <authorList>
            <person name="Xue M."/>
            <person name="Yang J."/>
            <person name="Li Z."/>
            <person name="Hu S."/>
            <person name="Yao N."/>
            <person name="Dean R.A."/>
            <person name="Zhao W."/>
            <person name="Shen M."/>
            <person name="Zhang H."/>
            <person name="Li C."/>
            <person name="Liu L."/>
            <person name="Cao L."/>
            <person name="Xu X."/>
            <person name="Xing Y."/>
            <person name="Hsiang T."/>
            <person name="Zhang Z."/>
            <person name="Xu J.R."/>
            <person name="Peng Y.L."/>
        </authorList>
    </citation>
    <scope>NUCLEOTIDE SEQUENCE</scope>
    <source>
        <strain evidence="3">Y34</strain>
    </source>
</reference>
<accession>A0AA97PIW3</accession>
<gene>
    <name evidence="3" type="ORF">OOU_Y34scaffold00666g75</name>
</gene>
<dbReference type="PANTHER" id="PTHR47803:SF1">
    <property type="entry name" value="TRNA-SPECIFIC ADENOSINE DEAMINASE 1"/>
    <property type="match status" value="1"/>
</dbReference>
<feature type="region of interest" description="Disordered" evidence="1">
    <location>
        <begin position="252"/>
        <end position="278"/>
    </location>
</feature>
<evidence type="ECO:0000313" key="3">
    <source>
        <dbReference type="EMBL" id="ELQ36214.1"/>
    </source>
</evidence>
<evidence type="ECO:0000259" key="2">
    <source>
        <dbReference type="PROSITE" id="PS50141"/>
    </source>
</evidence>
<dbReference type="PANTHER" id="PTHR47803">
    <property type="entry name" value="TRNA-SPECIFIC ADENOSINE DEAMINASE 1"/>
    <property type="match status" value="1"/>
</dbReference>
<dbReference type="GO" id="GO:0043829">
    <property type="term" value="F:tRNA-specific adenosine-37 deaminase activity"/>
    <property type="evidence" value="ECO:0007669"/>
    <property type="project" value="TreeGrafter"/>
</dbReference>
<feature type="compositionally biased region" description="Polar residues" evidence="1">
    <location>
        <begin position="255"/>
        <end position="278"/>
    </location>
</feature>
<dbReference type="GO" id="GO:0002100">
    <property type="term" value="P:tRNA wobble adenosine to inosine editing"/>
    <property type="evidence" value="ECO:0007669"/>
    <property type="project" value="InterPro"/>
</dbReference>
<proteinExistence type="predicted"/>
<protein>
    <recommendedName>
        <fullName evidence="2">A to I editase domain-containing protein</fullName>
    </recommendedName>
</protein>
<dbReference type="Proteomes" id="UP000011086">
    <property type="component" value="Unassembled WGS sequence"/>
</dbReference>
<dbReference type="AlphaFoldDB" id="A0AA97PIW3"/>
<dbReference type="PROSITE" id="PS50141">
    <property type="entry name" value="A_DEAMIN_EDITASE"/>
    <property type="match status" value="1"/>
</dbReference>
<dbReference type="GO" id="GO:0003723">
    <property type="term" value="F:RNA binding"/>
    <property type="evidence" value="ECO:0007669"/>
    <property type="project" value="InterPro"/>
</dbReference>
<dbReference type="SMART" id="SM00552">
    <property type="entry name" value="ADEAMc"/>
    <property type="match status" value="1"/>
</dbReference>
<evidence type="ECO:0000256" key="1">
    <source>
        <dbReference type="SAM" id="MobiDB-lite"/>
    </source>
</evidence>
<dbReference type="InterPro" id="IPR042935">
    <property type="entry name" value="Tad1"/>
</dbReference>
<name>A0AA97PIW3_PYRO3</name>
<dbReference type="EMBL" id="JH793700">
    <property type="protein sequence ID" value="ELQ36214.1"/>
    <property type="molecule type" value="Genomic_DNA"/>
</dbReference>
<feature type="domain" description="A to I editase" evidence="2">
    <location>
        <begin position="130"/>
        <end position="514"/>
    </location>
</feature>
<organism evidence="3">
    <name type="scientific">Pyricularia oryzae (strain Y34)</name>
    <name type="common">Rice blast fungus</name>
    <name type="synonym">Magnaporthe oryzae</name>
    <dbReference type="NCBI Taxonomy" id="1143189"/>
    <lineage>
        <taxon>Eukaryota</taxon>
        <taxon>Fungi</taxon>
        <taxon>Dikarya</taxon>
        <taxon>Ascomycota</taxon>
        <taxon>Pezizomycotina</taxon>
        <taxon>Sordariomycetes</taxon>
        <taxon>Sordariomycetidae</taxon>
        <taxon>Magnaporthales</taxon>
        <taxon>Pyriculariaceae</taxon>
        <taxon>Pyricularia</taxon>
    </lineage>
</organism>
<sequence length="539" mass="59202">MTPVANRPHRWLWQKLVRMDWPGAAPENSHPWTCLSMSFPLPTPFSASRIHSRSSIGMIYGLTSLQILHRCEKMSHERADEVTRVVLDEFSKLPKKRKPPIRGNGVPEWVPLSGIVAKGTDPTSPFQCLSLATGMKCLPANKMSQANGVILHDWHAEILALRAFNHFVLEECRAVALGKRPSEYIRPRSDKELEEAEAAEVQGLGWNRQPYAWRDDVSLYMYCSESPCGDASMELIMAAQEDASPWDFWDPPVSDSATTTPPSLSSEDSMTRTTTTEIPNLPGRAYFSQLGVVRRKPARGDAPRTLSKSCSDKIALKQCTSLLSSLTSLLVSPKNVYLRNVILPESRFSSEGCARAFSATPGIGRMSPLLTSDSWPGGYGFHPFTVETTETEFDYSKRTVTARAEAAGISTTGDNIASSPLAVTWSRNGLEESTINGVLQGRKQLDRRGGSKLCRLRMWGLALEVSALVGAGGALAVQKLLDSGTYAEVKNGDLLTPRRLVKSRAREEALRGWVQNVGDDTFGSAVAKPKSKIPRIPTS</sequence>